<sequence length="130" mass="14755">MAGEAARFPGRGLWRSFHLRSKHQPACPRAAQTRHMHETCKRTRLQGSRVGSPRTGGLLGKCFTLVLELSNKRKREIQLRLRLFDHGYFPRQAAMICSSLSVFICYHHCSLVALLSLTLDGVALVHELWC</sequence>
<organism evidence="1 2">
    <name type="scientific">Pleurodeles waltl</name>
    <name type="common">Iberian ribbed newt</name>
    <dbReference type="NCBI Taxonomy" id="8319"/>
    <lineage>
        <taxon>Eukaryota</taxon>
        <taxon>Metazoa</taxon>
        <taxon>Chordata</taxon>
        <taxon>Craniata</taxon>
        <taxon>Vertebrata</taxon>
        <taxon>Euteleostomi</taxon>
        <taxon>Amphibia</taxon>
        <taxon>Batrachia</taxon>
        <taxon>Caudata</taxon>
        <taxon>Salamandroidea</taxon>
        <taxon>Salamandridae</taxon>
        <taxon>Pleurodelinae</taxon>
        <taxon>Pleurodeles</taxon>
    </lineage>
</organism>
<protein>
    <submittedName>
        <fullName evidence="1">Uncharacterized protein</fullName>
    </submittedName>
</protein>
<accession>A0AAV7PRL9</accession>
<dbReference type="Proteomes" id="UP001066276">
    <property type="component" value="Chromosome 7"/>
</dbReference>
<reference evidence="1" key="1">
    <citation type="journal article" date="2022" name="bioRxiv">
        <title>Sequencing and chromosome-scale assembly of the giantPleurodeles waltlgenome.</title>
        <authorList>
            <person name="Brown T."/>
            <person name="Elewa A."/>
            <person name="Iarovenko S."/>
            <person name="Subramanian E."/>
            <person name="Araus A.J."/>
            <person name="Petzold A."/>
            <person name="Susuki M."/>
            <person name="Suzuki K.-i.T."/>
            <person name="Hayashi T."/>
            <person name="Toyoda A."/>
            <person name="Oliveira C."/>
            <person name="Osipova E."/>
            <person name="Leigh N.D."/>
            <person name="Simon A."/>
            <person name="Yun M.H."/>
        </authorList>
    </citation>
    <scope>NUCLEOTIDE SEQUENCE</scope>
    <source>
        <strain evidence="1">20211129_DDA</strain>
        <tissue evidence="1">Liver</tissue>
    </source>
</reference>
<proteinExistence type="predicted"/>
<keyword evidence="2" id="KW-1185">Reference proteome</keyword>
<name>A0AAV7PRL9_PLEWA</name>
<evidence type="ECO:0000313" key="2">
    <source>
        <dbReference type="Proteomes" id="UP001066276"/>
    </source>
</evidence>
<evidence type="ECO:0000313" key="1">
    <source>
        <dbReference type="EMBL" id="KAJ1129544.1"/>
    </source>
</evidence>
<dbReference type="EMBL" id="JANPWB010000011">
    <property type="protein sequence ID" value="KAJ1129544.1"/>
    <property type="molecule type" value="Genomic_DNA"/>
</dbReference>
<gene>
    <name evidence="1" type="ORF">NDU88_007912</name>
</gene>
<comment type="caution">
    <text evidence="1">The sequence shown here is derived from an EMBL/GenBank/DDBJ whole genome shotgun (WGS) entry which is preliminary data.</text>
</comment>
<dbReference type="AlphaFoldDB" id="A0AAV7PRL9"/>